<feature type="signal peptide" evidence="5">
    <location>
        <begin position="1"/>
        <end position="21"/>
    </location>
</feature>
<evidence type="ECO:0000259" key="6">
    <source>
        <dbReference type="PROSITE" id="PS50871"/>
    </source>
</evidence>
<evidence type="ECO:0000313" key="7">
    <source>
        <dbReference type="EMBL" id="KAH3722331.1"/>
    </source>
</evidence>
<dbReference type="PRINTS" id="PR00007">
    <property type="entry name" value="COMPLEMNTC1Q"/>
</dbReference>
<feature type="chain" id="PRO_5039633402" description="C1q domain-containing protein" evidence="5">
    <location>
        <begin position="22"/>
        <end position="295"/>
    </location>
</feature>
<proteinExistence type="predicted"/>
<dbReference type="OrthoDB" id="6154955at2759"/>
<dbReference type="Gene3D" id="2.60.120.40">
    <property type="match status" value="1"/>
</dbReference>
<evidence type="ECO:0000256" key="2">
    <source>
        <dbReference type="ARBA" id="ARBA00022525"/>
    </source>
</evidence>
<keyword evidence="2" id="KW-0964">Secreted</keyword>
<feature type="domain" description="C1q" evidence="6">
    <location>
        <begin position="161"/>
        <end position="295"/>
    </location>
</feature>
<dbReference type="InterPro" id="IPR008983">
    <property type="entry name" value="Tumour_necrosis_fac-like_dom"/>
</dbReference>
<dbReference type="GO" id="GO:0005576">
    <property type="term" value="C:extracellular region"/>
    <property type="evidence" value="ECO:0007669"/>
    <property type="project" value="UniProtKB-SubCell"/>
</dbReference>
<dbReference type="Pfam" id="PF00386">
    <property type="entry name" value="C1q"/>
    <property type="match status" value="1"/>
</dbReference>
<dbReference type="SMART" id="SM00110">
    <property type="entry name" value="C1Q"/>
    <property type="match status" value="1"/>
</dbReference>
<keyword evidence="8" id="KW-1185">Reference proteome</keyword>
<dbReference type="Proteomes" id="UP000828390">
    <property type="component" value="Unassembled WGS sequence"/>
</dbReference>
<gene>
    <name evidence="7" type="ORF">DPMN_065289</name>
</gene>
<evidence type="ECO:0000256" key="1">
    <source>
        <dbReference type="ARBA" id="ARBA00004613"/>
    </source>
</evidence>
<evidence type="ECO:0000256" key="3">
    <source>
        <dbReference type="ARBA" id="ARBA00022729"/>
    </source>
</evidence>
<dbReference type="AlphaFoldDB" id="A0A9D4HMZ8"/>
<protein>
    <recommendedName>
        <fullName evidence="6">C1q domain-containing protein</fullName>
    </recommendedName>
</protein>
<dbReference type="PANTHER" id="PTHR22923">
    <property type="entry name" value="CEREBELLIN-RELATED"/>
    <property type="match status" value="1"/>
</dbReference>
<feature type="coiled-coil region" evidence="4">
    <location>
        <begin position="27"/>
        <end position="61"/>
    </location>
</feature>
<reference evidence="7" key="1">
    <citation type="journal article" date="2019" name="bioRxiv">
        <title>The Genome of the Zebra Mussel, Dreissena polymorpha: A Resource for Invasive Species Research.</title>
        <authorList>
            <person name="McCartney M.A."/>
            <person name="Auch B."/>
            <person name="Kono T."/>
            <person name="Mallez S."/>
            <person name="Zhang Y."/>
            <person name="Obille A."/>
            <person name="Becker A."/>
            <person name="Abrahante J.E."/>
            <person name="Garbe J."/>
            <person name="Badalamenti J.P."/>
            <person name="Herman A."/>
            <person name="Mangelson H."/>
            <person name="Liachko I."/>
            <person name="Sullivan S."/>
            <person name="Sone E.D."/>
            <person name="Koren S."/>
            <person name="Silverstein K.A.T."/>
            <person name="Beckman K.B."/>
            <person name="Gohl D.M."/>
        </authorList>
    </citation>
    <scope>NUCLEOTIDE SEQUENCE</scope>
    <source>
        <strain evidence="7">Duluth1</strain>
        <tissue evidence="7">Whole animal</tissue>
    </source>
</reference>
<dbReference type="PANTHER" id="PTHR22923:SF116">
    <property type="entry name" value="C1Q DOMAIN-CONTAINING PROTEIN"/>
    <property type="match status" value="1"/>
</dbReference>
<dbReference type="SUPFAM" id="SSF49842">
    <property type="entry name" value="TNF-like"/>
    <property type="match status" value="1"/>
</dbReference>
<dbReference type="InterPro" id="IPR050822">
    <property type="entry name" value="Cerebellin_Synaptic_Org"/>
</dbReference>
<reference evidence="7" key="2">
    <citation type="submission" date="2020-11" db="EMBL/GenBank/DDBJ databases">
        <authorList>
            <person name="McCartney M.A."/>
            <person name="Auch B."/>
            <person name="Kono T."/>
            <person name="Mallez S."/>
            <person name="Becker A."/>
            <person name="Gohl D.M."/>
            <person name="Silverstein K.A.T."/>
            <person name="Koren S."/>
            <person name="Bechman K.B."/>
            <person name="Herman A."/>
            <person name="Abrahante J.E."/>
            <person name="Garbe J."/>
        </authorList>
    </citation>
    <scope>NUCLEOTIDE SEQUENCE</scope>
    <source>
        <strain evidence="7">Duluth1</strain>
        <tissue evidence="7">Whole animal</tissue>
    </source>
</reference>
<dbReference type="PROSITE" id="PS50871">
    <property type="entry name" value="C1Q"/>
    <property type="match status" value="1"/>
</dbReference>
<keyword evidence="4" id="KW-0175">Coiled coil</keyword>
<evidence type="ECO:0000256" key="5">
    <source>
        <dbReference type="SAM" id="SignalP"/>
    </source>
</evidence>
<comment type="caution">
    <text evidence="7">The sequence shown here is derived from an EMBL/GenBank/DDBJ whole genome shotgun (WGS) entry which is preliminary data.</text>
</comment>
<accession>A0A9D4HMZ8</accession>
<evidence type="ECO:0000256" key="4">
    <source>
        <dbReference type="SAM" id="Coils"/>
    </source>
</evidence>
<organism evidence="7 8">
    <name type="scientific">Dreissena polymorpha</name>
    <name type="common">Zebra mussel</name>
    <name type="synonym">Mytilus polymorpha</name>
    <dbReference type="NCBI Taxonomy" id="45954"/>
    <lineage>
        <taxon>Eukaryota</taxon>
        <taxon>Metazoa</taxon>
        <taxon>Spiralia</taxon>
        <taxon>Lophotrochozoa</taxon>
        <taxon>Mollusca</taxon>
        <taxon>Bivalvia</taxon>
        <taxon>Autobranchia</taxon>
        <taxon>Heteroconchia</taxon>
        <taxon>Euheterodonta</taxon>
        <taxon>Imparidentia</taxon>
        <taxon>Neoheterodontei</taxon>
        <taxon>Myida</taxon>
        <taxon>Dreissenoidea</taxon>
        <taxon>Dreissenidae</taxon>
        <taxon>Dreissena</taxon>
    </lineage>
</organism>
<dbReference type="EMBL" id="JAIWYP010000013">
    <property type="protein sequence ID" value="KAH3722331.1"/>
    <property type="molecule type" value="Genomic_DNA"/>
</dbReference>
<name>A0A9D4HMZ8_DREPO</name>
<comment type="subcellular location">
    <subcellularLocation>
        <location evidence="1">Secreted</location>
    </subcellularLocation>
</comment>
<evidence type="ECO:0000313" key="8">
    <source>
        <dbReference type="Proteomes" id="UP000828390"/>
    </source>
</evidence>
<sequence length="295" mass="32836">MKTILSVSSCWFLFVFIHVEAVTDGDFQSLLARLSVLEEKQANLETENKLSQERIADLEKYKILSDKRVASLERKNALCNRRQGDIIKKLYADKVALETDKILPDATTTTNEYDKNLSASDRKIATLENDYAASPNLSGKDDRYSAADDIAVLQSKQKRFVAEGTVAFSAMKVAHQEHVGINQNIVFEQVLTNEGGGYHQNHGVFIAPQSGIYVFSSTILCFQNGEVLAEMVHNGNPVTNIYCHGDSGRHDQGSQTVVIKMNAGDEVAVRNFYHADDSIWGGQFSSFSGYLIWLQ</sequence>
<keyword evidence="3 5" id="KW-0732">Signal</keyword>
<dbReference type="InterPro" id="IPR001073">
    <property type="entry name" value="C1q_dom"/>
</dbReference>